<keyword evidence="7" id="KW-1185">Reference proteome</keyword>
<evidence type="ECO:0000256" key="4">
    <source>
        <dbReference type="SAM" id="MobiDB-lite"/>
    </source>
</evidence>
<comment type="caution">
    <text evidence="6">The sequence shown here is derived from an EMBL/GenBank/DDBJ whole genome shotgun (WGS) entry which is preliminary data.</text>
</comment>
<dbReference type="PANTHER" id="PTHR44145:SF3">
    <property type="entry name" value="DNAJ HOMOLOG SUBFAMILY A MEMBER 3, MITOCHONDRIAL"/>
    <property type="match status" value="1"/>
</dbReference>
<keyword evidence="3" id="KW-0143">Chaperone</keyword>
<gene>
    <name evidence="6" type="ORF">ET33_32125</name>
</gene>
<accession>A0A081P726</accession>
<evidence type="ECO:0000313" key="7">
    <source>
        <dbReference type="Proteomes" id="UP000028123"/>
    </source>
</evidence>
<dbReference type="EMBL" id="JNVM01000006">
    <property type="protein sequence ID" value="KEQ26499.1"/>
    <property type="molecule type" value="Genomic_DNA"/>
</dbReference>
<name>A0A081P726_9BACL</name>
<proteinExistence type="predicted"/>
<keyword evidence="2" id="KW-0346">Stress response</keyword>
<dbReference type="eggNOG" id="COG0484">
    <property type="taxonomic scope" value="Bacteria"/>
</dbReference>
<dbReference type="InterPro" id="IPR001623">
    <property type="entry name" value="DnaJ_domain"/>
</dbReference>
<dbReference type="InterPro" id="IPR018253">
    <property type="entry name" value="DnaJ_domain_CS"/>
</dbReference>
<evidence type="ECO:0000256" key="1">
    <source>
        <dbReference type="ARBA" id="ARBA00022705"/>
    </source>
</evidence>
<feature type="region of interest" description="Disordered" evidence="4">
    <location>
        <begin position="57"/>
        <end position="99"/>
    </location>
</feature>
<dbReference type="CDD" id="cd06257">
    <property type="entry name" value="DnaJ"/>
    <property type="match status" value="1"/>
</dbReference>
<evidence type="ECO:0000313" key="6">
    <source>
        <dbReference type="EMBL" id="KEQ26499.1"/>
    </source>
</evidence>
<dbReference type="InterPro" id="IPR036869">
    <property type="entry name" value="J_dom_sf"/>
</dbReference>
<dbReference type="Proteomes" id="UP000028123">
    <property type="component" value="Unassembled WGS sequence"/>
</dbReference>
<dbReference type="GO" id="GO:0006260">
    <property type="term" value="P:DNA replication"/>
    <property type="evidence" value="ECO:0007669"/>
    <property type="project" value="UniProtKB-KW"/>
</dbReference>
<feature type="domain" description="J" evidence="5">
    <location>
        <begin position="3"/>
        <end position="68"/>
    </location>
</feature>
<dbReference type="AlphaFoldDB" id="A0A081P726"/>
<dbReference type="PRINTS" id="PR00625">
    <property type="entry name" value="JDOMAIN"/>
</dbReference>
<reference evidence="6 7" key="1">
    <citation type="submission" date="2014-06" db="EMBL/GenBank/DDBJ databases">
        <title>Draft genome sequence of Paenibacillus sp. MSt1.</title>
        <authorList>
            <person name="Aw Y.K."/>
            <person name="Ong K.S."/>
            <person name="Gan H.M."/>
            <person name="Lee S.M."/>
        </authorList>
    </citation>
    <scope>NUCLEOTIDE SEQUENCE [LARGE SCALE GENOMIC DNA]</scope>
    <source>
        <strain evidence="6 7">MSt1</strain>
    </source>
</reference>
<dbReference type="OrthoDB" id="9779889at2"/>
<sequence>MNNYYEILEVERSASPEEIKKAYKRLAKLHHPDTNGGSKQAELKFKQVTEAYQTLSDASARQAYDERLDRKKEGKAGSSSGAGTKTKERRAESGQPQFDLKDMEKQFERFFGYHPKGGEAGIKNKSETKNPVDTTAMFEKYFGIRKK</sequence>
<dbReference type="PROSITE" id="PS50076">
    <property type="entry name" value="DNAJ_2"/>
    <property type="match status" value="1"/>
</dbReference>
<protein>
    <submittedName>
        <fullName evidence="6">Molecular chaperone DnaJ</fullName>
    </submittedName>
</protein>
<dbReference type="Pfam" id="PF00226">
    <property type="entry name" value="DnaJ"/>
    <property type="match status" value="1"/>
</dbReference>
<dbReference type="PROSITE" id="PS00636">
    <property type="entry name" value="DNAJ_1"/>
    <property type="match status" value="1"/>
</dbReference>
<dbReference type="Gene3D" id="1.10.287.110">
    <property type="entry name" value="DnaJ domain"/>
    <property type="match status" value="1"/>
</dbReference>
<dbReference type="RefSeq" id="WP_036679137.1">
    <property type="nucleotide sequence ID" value="NZ_JNVM01000006.1"/>
</dbReference>
<dbReference type="InterPro" id="IPR051938">
    <property type="entry name" value="Apopto_cytoskel_mod"/>
</dbReference>
<evidence type="ECO:0000256" key="3">
    <source>
        <dbReference type="ARBA" id="ARBA00023186"/>
    </source>
</evidence>
<dbReference type="SMART" id="SM00271">
    <property type="entry name" value="DnaJ"/>
    <property type="match status" value="1"/>
</dbReference>
<keyword evidence="1" id="KW-0235">DNA replication</keyword>
<evidence type="ECO:0000259" key="5">
    <source>
        <dbReference type="PROSITE" id="PS50076"/>
    </source>
</evidence>
<organism evidence="6 7">
    <name type="scientific">Paenibacillus tyrfis</name>
    <dbReference type="NCBI Taxonomy" id="1501230"/>
    <lineage>
        <taxon>Bacteria</taxon>
        <taxon>Bacillati</taxon>
        <taxon>Bacillota</taxon>
        <taxon>Bacilli</taxon>
        <taxon>Bacillales</taxon>
        <taxon>Paenibacillaceae</taxon>
        <taxon>Paenibacillus</taxon>
    </lineage>
</organism>
<feature type="compositionally biased region" description="Basic and acidic residues" evidence="4">
    <location>
        <begin position="63"/>
        <end position="75"/>
    </location>
</feature>
<evidence type="ECO:0000256" key="2">
    <source>
        <dbReference type="ARBA" id="ARBA00023016"/>
    </source>
</evidence>
<dbReference type="PANTHER" id="PTHR44145">
    <property type="entry name" value="DNAJ HOMOLOG SUBFAMILY A MEMBER 3, MITOCHONDRIAL"/>
    <property type="match status" value="1"/>
</dbReference>
<dbReference type="SUPFAM" id="SSF46565">
    <property type="entry name" value="Chaperone J-domain"/>
    <property type="match status" value="1"/>
</dbReference>